<gene>
    <name evidence="2" type="ORF">SAMN04488241_106223</name>
</gene>
<feature type="chain" id="PRO_5011728190" evidence="1">
    <location>
        <begin position="26"/>
        <end position="45"/>
    </location>
</feature>
<accession>A0A1I5SXH6</accession>
<organism evidence="2 3">
    <name type="scientific">Sphingomonas rubra</name>
    <dbReference type="NCBI Taxonomy" id="634430"/>
    <lineage>
        <taxon>Bacteria</taxon>
        <taxon>Pseudomonadati</taxon>
        <taxon>Pseudomonadota</taxon>
        <taxon>Alphaproteobacteria</taxon>
        <taxon>Sphingomonadales</taxon>
        <taxon>Sphingomonadaceae</taxon>
        <taxon>Sphingomonas</taxon>
    </lineage>
</organism>
<keyword evidence="3" id="KW-1185">Reference proteome</keyword>
<dbReference type="STRING" id="634430.SAMN04488241_106223"/>
<dbReference type="Proteomes" id="UP000199586">
    <property type="component" value="Unassembled WGS sequence"/>
</dbReference>
<dbReference type="EMBL" id="FOXP01000006">
    <property type="protein sequence ID" value="SFP75439.1"/>
    <property type="molecule type" value="Genomic_DNA"/>
</dbReference>
<evidence type="ECO:0000256" key="1">
    <source>
        <dbReference type="SAM" id="SignalP"/>
    </source>
</evidence>
<dbReference type="RefSeq" id="WP_177200146.1">
    <property type="nucleotide sequence ID" value="NZ_FOXP01000006.1"/>
</dbReference>
<keyword evidence="1" id="KW-0732">Signal</keyword>
<evidence type="ECO:0000313" key="3">
    <source>
        <dbReference type="Proteomes" id="UP000199586"/>
    </source>
</evidence>
<feature type="signal peptide" evidence="1">
    <location>
        <begin position="1"/>
        <end position="25"/>
    </location>
</feature>
<dbReference type="AlphaFoldDB" id="A0A1I5SXH6"/>
<evidence type="ECO:0000313" key="2">
    <source>
        <dbReference type="EMBL" id="SFP75439.1"/>
    </source>
</evidence>
<reference evidence="2 3" key="1">
    <citation type="submission" date="2016-10" db="EMBL/GenBank/DDBJ databases">
        <authorList>
            <person name="de Groot N.N."/>
        </authorList>
    </citation>
    <scope>NUCLEOTIDE SEQUENCE [LARGE SCALE GENOMIC DNA]</scope>
    <source>
        <strain evidence="2 3">CGMCC 1.9113</strain>
    </source>
</reference>
<name>A0A1I5SXH6_9SPHN</name>
<proteinExistence type="predicted"/>
<sequence>MKTVINTLATLALTFAVSGTLIASAVGPATAQGNGAVASTTRLVA</sequence>
<protein>
    <submittedName>
        <fullName evidence="2">Uncharacterized protein</fullName>
    </submittedName>
</protein>